<sequence length="225" mass="24980">MTIPVPRDPSPSAAEACFVFDILTANVEAGWKGDLGYKGAIPSAGHKSALFVKYKLFEADGVTWSLRGCMGTFEPYELEEGLAKWAVISGSKDPRWGPITAEELPNIECTVSFLSPFEDCTDYLDWTIGNDGIRIFLPETCKPDPSHPEPALIPPSNPLSATYLPEIAVEHGWTKDEAIESACWKSGYRGVVDEDLKRQLVCKKYSTKKFTLKYSKYLEFKKVSA</sequence>
<dbReference type="Gene3D" id="3.30.700.20">
    <property type="entry name" value="Hypothetical protein ph0010, domain 1"/>
    <property type="match status" value="1"/>
</dbReference>
<accession>A0A1Y2BJZ1</accession>
<feature type="non-terminal residue" evidence="2">
    <location>
        <position position="1"/>
    </location>
</feature>
<keyword evidence="3" id="KW-1185">Reference proteome</keyword>
<dbReference type="EMBL" id="MCFC01000002">
    <property type="protein sequence ID" value="ORY35091.1"/>
    <property type="molecule type" value="Genomic_DNA"/>
</dbReference>
<reference evidence="2 3" key="1">
    <citation type="submission" date="2016-07" db="EMBL/GenBank/DDBJ databases">
        <title>Pervasive Adenine N6-methylation of Active Genes in Fungi.</title>
        <authorList>
            <consortium name="DOE Joint Genome Institute"/>
            <person name="Mondo S.J."/>
            <person name="Dannebaum R.O."/>
            <person name="Kuo R.C."/>
            <person name="Labutti K."/>
            <person name="Haridas S."/>
            <person name="Kuo A."/>
            <person name="Salamov A."/>
            <person name="Ahrendt S.R."/>
            <person name="Lipzen A."/>
            <person name="Sullivan W."/>
            <person name="Andreopoulos W.B."/>
            <person name="Clum A."/>
            <person name="Lindquist E."/>
            <person name="Daum C."/>
            <person name="Ramamoorthy G.K."/>
            <person name="Gryganskyi A."/>
            <person name="Culley D."/>
            <person name="Magnuson J.K."/>
            <person name="James T.Y."/>
            <person name="O'Malley M.A."/>
            <person name="Stajich J.E."/>
            <person name="Spatafora J.W."/>
            <person name="Visel A."/>
            <person name="Grigoriev I.V."/>
        </authorList>
    </citation>
    <scope>NUCLEOTIDE SEQUENCE [LARGE SCALE GENOMIC DNA]</scope>
    <source>
        <strain evidence="2 3">68-887.2</strain>
    </source>
</reference>
<evidence type="ECO:0000313" key="2">
    <source>
        <dbReference type="EMBL" id="ORY35091.1"/>
    </source>
</evidence>
<protein>
    <submittedName>
        <fullName evidence="2">AMMECR1 domain-containing protein</fullName>
    </submittedName>
</protein>
<dbReference type="AlphaFoldDB" id="A0A1Y2BJZ1"/>
<dbReference type="OrthoDB" id="24630at2759"/>
<dbReference type="InterPro" id="IPR036071">
    <property type="entry name" value="AMMECR1_dom_sf"/>
</dbReference>
<dbReference type="InterPro" id="IPR027485">
    <property type="entry name" value="AMMECR1_N"/>
</dbReference>
<dbReference type="InParanoid" id="A0A1Y2BJZ1"/>
<feature type="domain" description="AMMECR1" evidence="1">
    <location>
        <begin position="4"/>
        <end position="221"/>
    </location>
</feature>
<dbReference type="Pfam" id="PF01871">
    <property type="entry name" value="AMMECR1"/>
    <property type="match status" value="1"/>
</dbReference>
<comment type="caution">
    <text evidence="2">The sequence shown here is derived from an EMBL/GenBank/DDBJ whole genome shotgun (WGS) entry which is preliminary data.</text>
</comment>
<evidence type="ECO:0000313" key="3">
    <source>
        <dbReference type="Proteomes" id="UP000193986"/>
    </source>
</evidence>
<evidence type="ECO:0000259" key="1">
    <source>
        <dbReference type="PROSITE" id="PS51112"/>
    </source>
</evidence>
<proteinExistence type="predicted"/>
<gene>
    <name evidence="2" type="ORF">BCR39DRAFT_586010</name>
</gene>
<organism evidence="2 3">
    <name type="scientific">Naematelia encephala</name>
    <dbReference type="NCBI Taxonomy" id="71784"/>
    <lineage>
        <taxon>Eukaryota</taxon>
        <taxon>Fungi</taxon>
        <taxon>Dikarya</taxon>
        <taxon>Basidiomycota</taxon>
        <taxon>Agaricomycotina</taxon>
        <taxon>Tremellomycetes</taxon>
        <taxon>Tremellales</taxon>
        <taxon>Naemateliaceae</taxon>
        <taxon>Naematelia</taxon>
    </lineage>
</organism>
<dbReference type="InterPro" id="IPR002733">
    <property type="entry name" value="AMMECR1_domain"/>
</dbReference>
<dbReference type="PANTHER" id="PTHR13016">
    <property type="entry name" value="AMMECR1 HOMOLOG"/>
    <property type="match status" value="1"/>
</dbReference>
<dbReference type="PANTHER" id="PTHR13016:SF0">
    <property type="entry name" value="AMME SYNDROME CANDIDATE GENE 1 PROTEIN"/>
    <property type="match status" value="1"/>
</dbReference>
<dbReference type="InterPro" id="IPR023473">
    <property type="entry name" value="AMMECR1"/>
</dbReference>
<dbReference type="Proteomes" id="UP000193986">
    <property type="component" value="Unassembled WGS sequence"/>
</dbReference>
<dbReference type="PROSITE" id="PS51112">
    <property type="entry name" value="AMMECR1"/>
    <property type="match status" value="1"/>
</dbReference>
<name>A0A1Y2BJZ1_9TREE</name>
<dbReference type="SUPFAM" id="SSF143447">
    <property type="entry name" value="AMMECR1-like"/>
    <property type="match status" value="1"/>
</dbReference>